<proteinExistence type="predicted"/>
<protein>
    <submittedName>
        <fullName evidence="1">(Mediterranean fruit fly) hypothetical protein</fullName>
    </submittedName>
</protein>
<dbReference type="Proteomes" id="UP000606786">
    <property type="component" value="Unassembled WGS sequence"/>
</dbReference>
<accession>A0A811VJN5</accession>
<dbReference type="AlphaFoldDB" id="A0A811VJN5"/>
<organism evidence="1 2">
    <name type="scientific">Ceratitis capitata</name>
    <name type="common">Mediterranean fruit fly</name>
    <name type="synonym">Tephritis capitata</name>
    <dbReference type="NCBI Taxonomy" id="7213"/>
    <lineage>
        <taxon>Eukaryota</taxon>
        <taxon>Metazoa</taxon>
        <taxon>Ecdysozoa</taxon>
        <taxon>Arthropoda</taxon>
        <taxon>Hexapoda</taxon>
        <taxon>Insecta</taxon>
        <taxon>Pterygota</taxon>
        <taxon>Neoptera</taxon>
        <taxon>Endopterygota</taxon>
        <taxon>Diptera</taxon>
        <taxon>Brachycera</taxon>
        <taxon>Muscomorpha</taxon>
        <taxon>Tephritoidea</taxon>
        <taxon>Tephritidae</taxon>
        <taxon>Ceratitis</taxon>
        <taxon>Ceratitis</taxon>
    </lineage>
</organism>
<evidence type="ECO:0000313" key="1">
    <source>
        <dbReference type="EMBL" id="CAD7014343.1"/>
    </source>
</evidence>
<sequence length="146" mass="16226">MQYSPNTQKDGGTMPHYTTIALSRARPKKYSNISVYYGHTAQPDQAKSTNAERLSHLGNSGNSLGASLVECRGCVLPKHKAMKAPIRRDAGGCVCTRELVSEQHATAGGRVYRSKCFLCLFVYLLYNNKKPKTQHEIINAACKHRR</sequence>
<gene>
    <name evidence="1" type="ORF">CCAP1982_LOCUS22340</name>
</gene>
<dbReference type="EMBL" id="CAJHJT010000056">
    <property type="protein sequence ID" value="CAD7014343.1"/>
    <property type="molecule type" value="Genomic_DNA"/>
</dbReference>
<name>A0A811VJN5_CERCA</name>
<keyword evidence="2" id="KW-1185">Reference proteome</keyword>
<evidence type="ECO:0000313" key="2">
    <source>
        <dbReference type="Proteomes" id="UP000606786"/>
    </source>
</evidence>
<comment type="caution">
    <text evidence="1">The sequence shown here is derived from an EMBL/GenBank/DDBJ whole genome shotgun (WGS) entry which is preliminary data.</text>
</comment>
<reference evidence="1" key="1">
    <citation type="submission" date="2020-11" db="EMBL/GenBank/DDBJ databases">
        <authorList>
            <person name="Whitehead M."/>
        </authorList>
    </citation>
    <scope>NUCLEOTIDE SEQUENCE</scope>
    <source>
        <strain evidence="1">EGII</strain>
    </source>
</reference>